<gene>
    <name evidence="1" type="ORF">NC653_010143</name>
</gene>
<organism evidence="1 2">
    <name type="scientific">Populus alba x Populus x berolinensis</name>
    <dbReference type="NCBI Taxonomy" id="444605"/>
    <lineage>
        <taxon>Eukaryota</taxon>
        <taxon>Viridiplantae</taxon>
        <taxon>Streptophyta</taxon>
        <taxon>Embryophyta</taxon>
        <taxon>Tracheophyta</taxon>
        <taxon>Spermatophyta</taxon>
        <taxon>Magnoliopsida</taxon>
        <taxon>eudicotyledons</taxon>
        <taxon>Gunneridae</taxon>
        <taxon>Pentapetalae</taxon>
        <taxon>rosids</taxon>
        <taxon>fabids</taxon>
        <taxon>Malpighiales</taxon>
        <taxon>Salicaceae</taxon>
        <taxon>Saliceae</taxon>
        <taxon>Populus</taxon>
    </lineage>
</organism>
<dbReference type="Proteomes" id="UP001164929">
    <property type="component" value="Chromosome 4"/>
</dbReference>
<evidence type="ECO:0000313" key="1">
    <source>
        <dbReference type="EMBL" id="KAJ6999359.1"/>
    </source>
</evidence>
<comment type="caution">
    <text evidence="1">The sequence shown here is derived from an EMBL/GenBank/DDBJ whole genome shotgun (WGS) entry which is preliminary data.</text>
</comment>
<protein>
    <submittedName>
        <fullName evidence="1">Uncharacterized protein</fullName>
    </submittedName>
</protein>
<dbReference type="EMBL" id="JAQIZT010000004">
    <property type="protein sequence ID" value="KAJ6999359.1"/>
    <property type="molecule type" value="Genomic_DNA"/>
</dbReference>
<sequence>MASDHLISITQNSNRFCSFKFCLFTKKNVVLIRREMVASVTTESIKQLAALKSMARCKLC</sequence>
<name>A0AAD6QZ24_9ROSI</name>
<accession>A0AAD6QZ24</accession>
<keyword evidence="2" id="KW-1185">Reference proteome</keyword>
<dbReference type="AlphaFoldDB" id="A0AAD6QZ24"/>
<proteinExistence type="predicted"/>
<reference evidence="1 2" key="1">
    <citation type="journal article" date="2023" name="Mol. Ecol. Resour.">
        <title>Chromosome-level genome assembly of a triploid poplar Populus alba 'Berolinensis'.</title>
        <authorList>
            <person name="Chen S."/>
            <person name="Yu Y."/>
            <person name="Wang X."/>
            <person name="Wang S."/>
            <person name="Zhang T."/>
            <person name="Zhou Y."/>
            <person name="He R."/>
            <person name="Meng N."/>
            <person name="Wang Y."/>
            <person name="Liu W."/>
            <person name="Liu Z."/>
            <person name="Liu J."/>
            <person name="Guo Q."/>
            <person name="Huang H."/>
            <person name="Sederoff R.R."/>
            <person name="Wang G."/>
            <person name="Qu G."/>
            <person name="Chen S."/>
        </authorList>
    </citation>
    <scope>NUCLEOTIDE SEQUENCE [LARGE SCALE GENOMIC DNA]</scope>
    <source>
        <strain evidence="1">SC-2020</strain>
    </source>
</reference>
<evidence type="ECO:0000313" key="2">
    <source>
        <dbReference type="Proteomes" id="UP001164929"/>
    </source>
</evidence>